<dbReference type="Pfam" id="PF02701">
    <property type="entry name" value="Zn_ribbon_Dof"/>
    <property type="match status" value="1"/>
</dbReference>
<evidence type="ECO:0000256" key="5">
    <source>
        <dbReference type="ARBA" id="ARBA00023125"/>
    </source>
</evidence>
<dbReference type="EMBL" id="JAYWIO010000007">
    <property type="protein sequence ID" value="KAK7252177.1"/>
    <property type="molecule type" value="Genomic_DNA"/>
</dbReference>
<name>A0AAN9EAV3_CROPI</name>
<accession>A0AAN9EAV3</accession>
<keyword evidence="2 8" id="KW-0863">Zinc-finger</keyword>
<dbReference type="GO" id="GO:0003677">
    <property type="term" value="F:DNA binding"/>
    <property type="evidence" value="ECO:0007669"/>
    <property type="project" value="UniProtKB-UniRule"/>
</dbReference>
<evidence type="ECO:0000256" key="9">
    <source>
        <dbReference type="RuleBase" id="RU369094"/>
    </source>
</evidence>
<keyword evidence="5 8" id="KW-0238">DNA-binding</keyword>
<comment type="subcellular location">
    <subcellularLocation>
        <location evidence="8 9">Nucleus</location>
    </subcellularLocation>
</comment>
<gene>
    <name evidence="12" type="ORF">RIF29_35950</name>
</gene>
<dbReference type="InterPro" id="IPR045174">
    <property type="entry name" value="Dof"/>
</dbReference>
<evidence type="ECO:0000256" key="1">
    <source>
        <dbReference type="ARBA" id="ARBA00022723"/>
    </source>
</evidence>
<keyword evidence="7 8" id="KW-0539">Nucleus</keyword>
<dbReference type="GO" id="GO:0003700">
    <property type="term" value="F:DNA-binding transcription factor activity"/>
    <property type="evidence" value="ECO:0007669"/>
    <property type="project" value="UniProtKB-UniRule"/>
</dbReference>
<evidence type="ECO:0000256" key="4">
    <source>
        <dbReference type="ARBA" id="ARBA00023015"/>
    </source>
</evidence>
<evidence type="ECO:0000256" key="6">
    <source>
        <dbReference type="ARBA" id="ARBA00023163"/>
    </source>
</evidence>
<dbReference type="AlphaFoldDB" id="A0AAN9EAV3"/>
<evidence type="ECO:0000313" key="12">
    <source>
        <dbReference type="EMBL" id="KAK7252177.1"/>
    </source>
</evidence>
<evidence type="ECO:0000256" key="2">
    <source>
        <dbReference type="ARBA" id="ARBA00022771"/>
    </source>
</evidence>
<feature type="compositionally biased region" description="Low complexity" evidence="10">
    <location>
        <begin position="38"/>
        <end position="50"/>
    </location>
</feature>
<comment type="function">
    <text evidence="9">Transcription factor that binds specifically to a 5'-AA[AG]G-3' consensus core sequence.</text>
</comment>
<dbReference type="GO" id="GO:0005634">
    <property type="term" value="C:nucleus"/>
    <property type="evidence" value="ECO:0007669"/>
    <property type="project" value="UniProtKB-SubCell"/>
</dbReference>
<feature type="region of interest" description="Disordered" evidence="10">
    <location>
        <begin position="92"/>
        <end position="122"/>
    </location>
</feature>
<sequence length="324" mass="35785">MGLSSKQVSSGGLDWNNNLLESQKLELLPKPHHQMKKQQQQQQSEQQSSETLKCPRCDSSNTKFCYYNNYNKSQPRHFCRACKRHWTKGGTLRNVPVGGGRKNKRNKKPTTPTTTTTTTSTITNTTSTCTTSFANTNNTTMNSNIQTTTPLAMLSDHKNIIASSSLYQALIRPPPSLLLQQQRNNNNNLMNMRDLSESGKDFGSMILSSSSQNQSLLFPFSTSISSSFYTNPCSVSTTSLRSSSNVYNYVEESTINSVIPPSTTSAAATNTQLWEMLPAATTSGGTGTGTGMGMSNYWSWEDIDSLVSTDLKDPWDDSDIKPFE</sequence>
<reference evidence="12 13" key="1">
    <citation type="submission" date="2024-01" db="EMBL/GenBank/DDBJ databases">
        <title>The genomes of 5 underutilized Papilionoideae crops provide insights into root nodulation and disease resistanc.</title>
        <authorList>
            <person name="Yuan L."/>
        </authorList>
    </citation>
    <scope>NUCLEOTIDE SEQUENCE [LARGE SCALE GENOMIC DNA]</scope>
    <source>
        <strain evidence="12">ZHUSHIDOU_FW_LH</strain>
        <tissue evidence="12">Leaf</tissue>
    </source>
</reference>
<proteinExistence type="predicted"/>
<dbReference type="InterPro" id="IPR003851">
    <property type="entry name" value="Znf_Dof"/>
</dbReference>
<dbReference type="GO" id="GO:0008270">
    <property type="term" value="F:zinc ion binding"/>
    <property type="evidence" value="ECO:0007669"/>
    <property type="project" value="UniProtKB-KW"/>
</dbReference>
<dbReference type="PANTHER" id="PTHR31992">
    <property type="entry name" value="DOF ZINC FINGER PROTEIN DOF1.4-RELATED"/>
    <property type="match status" value="1"/>
</dbReference>
<dbReference type="PANTHER" id="PTHR31992:SF97">
    <property type="entry name" value="DOF ZINC FINGER PROTEIN"/>
    <property type="match status" value="1"/>
</dbReference>
<dbReference type="PROSITE" id="PS50884">
    <property type="entry name" value="ZF_DOF_2"/>
    <property type="match status" value="1"/>
</dbReference>
<evidence type="ECO:0000256" key="10">
    <source>
        <dbReference type="SAM" id="MobiDB-lite"/>
    </source>
</evidence>
<keyword evidence="3 9" id="KW-0862">Zinc</keyword>
<feature type="compositionally biased region" description="Low complexity" evidence="10">
    <location>
        <begin position="110"/>
        <end position="122"/>
    </location>
</feature>
<keyword evidence="4 9" id="KW-0805">Transcription regulation</keyword>
<keyword evidence="1 9" id="KW-0479">Metal-binding</keyword>
<keyword evidence="6 9" id="KW-0804">Transcription</keyword>
<keyword evidence="13" id="KW-1185">Reference proteome</keyword>
<evidence type="ECO:0000256" key="8">
    <source>
        <dbReference type="PROSITE-ProRule" id="PRU00071"/>
    </source>
</evidence>
<feature type="region of interest" description="Disordered" evidence="10">
    <location>
        <begin position="31"/>
        <end position="54"/>
    </location>
</feature>
<protein>
    <recommendedName>
        <fullName evidence="9">Dof zinc finger protein</fullName>
    </recommendedName>
</protein>
<evidence type="ECO:0000259" key="11">
    <source>
        <dbReference type="PROSITE" id="PS50884"/>
    </source>
</evidence>
<feature type="domain" description="Dof-type" evidence="11">
    <location>
        <begin position="52"/>
        <end position="106"/>
    </location>
</feature>
<dbReference type="PROSITE" id="PS01361">
    <property type="entry name" value="ZF_DOF_1"/>
    <property type="match status" value="1"/>
</dbReference>
<evidence type="ECO:0000313" key="13">
    <source>
        <dbReference type="Proteomes" id="UP001372338"/>
    </source>
</evidence>
<organism evidence="12 13">
    <name type="scientific">Crotalaria pallida</name>
    <name type="common">Smooth rattlebox</name>
    <name type="synonym">Crotalaria striata</name>
    <dbReference type="NCBI Taxonomy" id="3830"/>
    <lineage>
        <taxon>Eukaryota</taxon>
        <taxon>Viridiplantae</taxon>
        <taxon>Streptophyta</taxon>
        <taxon>Embryophyta</taxon>
        <taxon>Tracheophyta</taxon>
        <taxon>Spermatophyta</taxon>
        <taxon>Magnoliopsida</taxon>
        <taxon>eudicotyledons</taxon>
        <taxon>Gunneridae</taxon>
        <taxon>Pentapetalae</taxon>
        <taxon>rosids</taxon>
        <taxon>fabids</taxon>
        <taxon>Fabales</taxon>
        <taxon>Fabaceae</taxon>
        <taxon>Papilionoideae</taxon>
        <taxon>50 kb inversion clade</taxon>
        <taxon>genistoids sensu lato</taxon>
        <taxon>core genistoids</taxon>
        <taxon>Crotalarieae</taxon>
        <taxon>Crotalaria</taxon>
    </lineage>
</organism>
<evidence type="ECO:0000256" key="7">
    <source>
        <dbReference type="ARBA" id="ARBA00023242"/>
    </source>
</evidence>
<evidence type="ECO:0000256" key="3">
    <source>
        <dbReference type="ARBA" id="ARBA00022833"/>
    </source>
</evidence>
<comment type="caution">
    <text evidence="12">The sequence shown here is derived from an EMBL/GenBank/DDBJ whole genome shotgun (WGS) entry which is preliminary data.</text>
</comment>
<dbReference type="Proteomes" id="UP001372338">
    <property type="component" value="Unassembled WGS sequence"/>
</dbReference>